<reference evidence="6 7" key="1">
    <citation type="journal article" date="2023" name="Virus Evol.">
        <title>Computational host range prediction-The good, the bad, and the ugly.</title>
        <authorList>
            <person name="Howell A.A."/>
            <person name="Versoza C.J."/>
            <person name="Pfeifer S.P."/>
        </authorList>
    </citation>
    <scope>NUCLEOTIDE SEQUENCE [LARGE SCALE GENOMIC DNA]</scope>
    <source>
        <strain evidence="6 7">1610/1b</strain>
    </source>
</reference>
<dbReference type="PRINTS" id="PR00420">
    <property type="entry name" value="RNGMNOXGNASE"/>
</dbReference>
<evidence type="ECO:0000313" key="6">
    <source>
        <dbReference type="EMBL" id="WYY07375.1"/>
    </source>
</evidence>
<organism evidence="6 7">
    <name type="scientific">Gordonia hydrophobica</name>
    <dbReference type="NCBI Taxonomy" id="40516"/>
    <lineage>
        <taxon>Bacteria</taxon>
        <taxon>Bacillati</taxon>
        <taxon>Actinomycetota</taxon>
        <taxon>Actinomycetes</taxon>
        <taxon>Mycobacteriales</taxon>
        <taxon>Gordoniaceae</taxon>
        <taxon>Gordonia</taxon>
    </lineage>
</organism>
<proteinExistence type="predicted"/>
<keyword evidence="6" id="KW-0503">Monooxygenase</keyword>
<name>A0ABZ2U1C6_9ACTN</name>
<dbReference type="PANTHER" id="PTHR46496:SF1">
    <property type="entry name" value="ZEAXANTHIN EPOXIDASE, CHLOROPLASTIC"/>
    <property type="match status" value="1"/>
</dbReference>
<dbReference type="InterPro" id="IPR036188">
    <property type="entry name" value="FAD/NAD-bd_sf"/>
</dbReference>
<dbReference type="RefSeq" id="WP_307825451.1">
    <property type="nucleotide sequence ID" value="NZ_CP136137.1"/>
</dbReference>
<dbReference type="Gene3D" id="3.50.50.60">
    <property type="entry name" value="FAD/NAD(P)-binding domain"/>
    <property type="match status" value="1"/>
</dbReference>
<dbReference type="PANTHER" id="PTHR46496">
    <property type="match status" value="1"/>
</dbReference>
<dbReference type="SUPFAM" id="SSF51905">
    <property type="entry name" value="FAD/NAD(P)-binding domain"/>
    <property type="match status" value="1"/>
</dbReference>
<dbReference type="InterPro" id="IPR002938">
    <property type="entry name" value="FAD-bd"/>
</dbReference>
<dbReference type="Pfam" id="PF01494">
    <property type="entry name" value="FAD_binding_3"/>
    <property type="match status" value="1"/>
</dbReference>
<keyword evidence="3" id="KW-0274">FAD</keyword>
<evidence type="ECO:0000259" key="5">
    <source>
        <dbReference type="Pfam" id="PF01494"/>
    </source>
</evidence>
<evidence type="ECO:0000313" key="7">
    <source>
        <dbReference type="Proteomes" id="UP001479933"/>
    </source>
</evidence>
<dbReference type="EMBL" id="CP136137">
    <property type="protein sequence ID" value="WYY07375.1"/>
    <property type="molecule type" value="Genomic_DNA"/>
</dbReference>
<evidence type="ECO:0000256" key="2">
    <source>
        <dbReference type="ARBA" id="ARBA00022630"/>
    </source>
</evidence>
<gene>
    <name evidence="6" type="ORF">RVF87_20700</name>
</gene>
<keyword evidence="2" id="KW-0285">Flavoprotein</keyword>
<keyword evidence="7" id="KW-1185">Reference proteome</keyword>
<dbReference type="GO" id="GO:0004497">
    <property type="term" value="F:monooxygenase activity"/>
    <property type="evidence" value="ECO:0007669"/>
    <property type="project" value="UniProtKB-KW"/>
</dbReference>
<evidence type="ECO:0000256" key="3">
    <source>
        <dbReference type="ARBA" id="ARBA00022827"/>
    </source>
</evidence>
<accession>A0ABZ2U1C6</accession>
<comment type="cofactor">
    <cofactor evidence="1">
        <name>FAD</name>
        <dbReference type="ChEBI" id="CHEBI:57692"/>
    </cofactor>
</comment>
<keyword evidence="4" id="KW-0560">Oxidoreductase</keyword>
<sequence length="382" mass="40143">MVVAGAGVAGLTVAAGLVRTGHEVSVVERRTDTTSGAGISLWPNALAALDTLGLGDPVRDASARISGGAMRWRDGTWFRRPGAQALTAALGEPLAVLRRVDLRDVLSAALPLDAVRYGVAAVAGRTVGDRVVVDLSDGTSVEADLLIAADGVGSRLIRMFNAGLVSRYTGYTAWRGIADTAVRADLAGEVFGEAVEVGIVPLPNGHTYWFATRREPEGAVFADELAEVVALARGWPEPIGEVLAATAPEAVSRTDLYDRATARRWSSGRIVGLGDAVHPMRPHLGQGGCQAIEDAAILTAVLNRRASLTDALGDYQQIRTRRVRRVVAESAAIGRAVNARPNAVMGAIIRATRVLPDSVMMGHVAAVAGPDAFTRQWRRIGG</sequence>
<feature type="domain" description="FAD-binding" evidence="5">
    <location>
        <begin position="2"/>
        <end position="329"/>
    </location>
</feature>
<protein>
    <submittedName>
        <fullName evidence="6">FAD-dependent monooxygenase</fullName>
    </submittedName>
</protein>
<evidence type="ECO:0000256" key="4">
    <source>
        <dbReference type="ARBA" id="ARBA00023002"/>
    </source>
</evidence>
<dbReference type="Proteomes" id="UP001479933">
    <property type="component" value="Chromosome"/>
</dbReference>
<evidence type="ECO:0000256" key="1">
    <source>
        <dbReference type="ARBA" id="ARBA00001974"/>
    </source>
</evidence>